<feature type="non-terminal residue" evidence="4">
    <location>
        <position position="68"/>
    </location>
</feature>
<dbReference type="InterPro" id="IPR001857">
    <property type="entry name" value="Ribosomal_bL19"/>
</dbReference>
<keyword evidence="2 4" id="KW-0689">Ribosomal protein</keyword>
<dbReference type="EMBL" id="BMAC01000055">
    <property type="protein sequence ID" value="GFP82962.1"/>
    <property type="molecule type" value="Genomic_DNA"/>
</dbReference>
<dbReference type="Pfam" id="PF01245">
    <property type="entry name" value="Ribosomal_L19"/>
    <property type="match status" value="1"/>
</dbReference>
<evidence type="ECO:0000256" key="2">
    <source>
        <dbReference type="ARBA" id="ARBA00022980"/>
    </source>
</evidence>
<dbReference type="OrthoDB" id="432645at2759"/>
<dbReference type="InterPro" id="IPR008991">
    <property type="entry name" value="Translation_prot_SH3-like_sf"/>
</dbReference>
<dbReference type="PANTHER" id="PTHR15680:SF9">
    <property type="entry name" value="LARGE RIBOSOMAL SUBUNIT PROTEIN BL19M"/>
    <property type="match status" value="1"/>
</dbReference>
<dbReference type="SUPFAM" id="SSF50104">
    <property type="entry name" value="Translation proteins SH3-like domain"/>
    <property type="match status" value="1"/>
</dbReference>
<keyword evidence="5" id="KW-1185">Reference proteome</keyword>
<dbReference type="GO" id="GO:0006412">
    <property type="term" value="P:translation"/>
    <property type="evidence" value="ECO:0007669"/>
    <property type="project" value="InterPro"/>
</dbReference>
<organism evidence="4 5">
    <name type="scientific">Phtheirospermum japonicum</name>
    <dbReference type="NCBI Taxonomy" id="374723"/>
    <lineage>
        <taxon>Eukaryota</taxon>
        <taxon>Viridiplantae</taxon>
        <taxon>Streptophyta</taxon>
        <taxon>Embryophyta</taxon>
        <taxon>Tracheophyta</taxon>
        <taxon>Spermatophyta</taxon>
        <taxon>Magnoliopsida</taxon>
        <taxon>eudicotyledons</taxon>
        <taxon>Gunneridae</taxon>
        <taxon>Pentapetalae</taxon>
        <taxon>asterids</taxon>
        <taxon>lamiids</taxon>
        <taxon>Lamiales</taxon>
        <taxon>Orobanchaceae</taxon>
        <taxon>Orobanchaceae incertae sedis</taxon>
        <taxon>Phtheirospermum</taxon>
    </lineage>
</organism>
<evidence type="ECO:0000313" key="5">
    <source>
        <dbReference type="Proteomes" id="UP000653305"/>
    </source>
</evidence>
<keyword evidence="3" id="KW-0687">Ribonucleoprotein</keyword>
<dbReference type="GO" id="GO:1990904">
    <property type="term" value="C:ribonucleoprotein complex"/>
    <property type="evidence" value="ECO:0007669"/>
    <property type="project" value="UniProtKB-KW"/>
</dbReference>
<dbReference type="InterPro" id="IPR038657">
    <property type="entry name" value="Ribosomal_bL19_sf"/>
</dbReference>
<evidence type="ECO:0000256" key="1">
    <source>
        <dbReference type="ARBA" id="ARBA00005781"/>
    </source>
</evidence>
<evidence type="ECO:0000256" key="3">
    <source>
        <dbReference type="ARBA" id="ARBA00023274"/>
    </source>
</evidence>
<reference evidence="4" key="1">
    <citation type="submission" date="2020-07" db="EMBL/GenBank/DDBJ databases">
        <title>Ethylene signaling mediates host invasion by parasitic plants.</title>
        <authorList>
            <person name="Yoshida S."/>
        </authorList>
    </citation>
    <scope>NUCLEOTIDE SEQUENCE</scope>
    <source>
        <strain evidence="4">Okayama</strain>
    </source>
</reference>
<dbReference type="AlphaFoldDB" id="A0A830BAC0"/>
<protein>
    <submittedName>
        <fullName evidence="4">50S ribosomal protein l19-1 chloroplastic</fullName>
    </submittedName>
</protein>
<dbReference type="PANTHER" id="PTHR15680">
    <property type="entry name" value="RIBOSOMAL PROTEIN L19"/>
    <property type="match status" value="1"/>
</dbReference>
<comment type="caution">
    <text evidence="4">The sequence shown here is derived from an EMBL/GenBank/DDBJ whole genome shotgun (WGS) entry which is preliminary data.</text>
</comment>
<dbReference type="GO" id="GO:0003735">
    <property type="term" value="F:structural constituent of ribosome"/>
    <property type="evidence" value="ECO:0007669"/>
    <property type="project" value="InterPro"/>
</dbReference>
<gene>
    <name evidence="4" type="ORF">PHJA_000439300</name>
</gene>
<dbReference type="Proteomes" id="UP000653305">
    <property type="component" value="Unassembled WGS sequence"/>
</dbReference>
<comment type="similarity">
    <text evidence="1">Belongs to the bacterial ribosomal protein bL19 family.</text>
</comment>
<sequence>IDKEAVEEVKSNREIPEIKPGYIVQLKVEVPKNKRRLTTIKGIVIARRNAGLKGIFPNRSITKKNYTK</sequence>
<proteinExistence type="inferred from homology"/>
<accession>A0A830BAC0</accession>
<dbReference type="Gene3D" id="2.30.30.790">
    <property type="match status" value="1"/>
</dbReference>
<evidence type="ECO:0000313" key="4">
    <source>
        <dbReference type="EMBL" id="GFP82962.1"/>
    </source>
</evidence>
<dbReference type="GO" id="GO:0005840">
    <property type="term" value="C:ribosome"/>
    <property type="evidence" value="ECO:0007669"/>
    <property type="project" value="UniProtKB-KW"/>
</dbReference>
<name>A0A830BAC0_9LAMI</name>